<feature type="signal peptide" evidence="2">
    <location>
        <begin position="1"/>
        <end position="25"/>
    </location>
</feature>
<evidence type="ECO:0000256" key="2">
    <source>
        <dbReference type="SAM" id="SignalP"/>
    </source>
</evidence>
<evidence type="ECO:0000313" key="4">
    <source>
        <dbReference type="Proteomes" id="UP001140293"/>
    </source>
</evidence>
<feature type="compositionally biased region" description="Low complexity" evidence="1">
    <location>
        <begin position="99"/>
        <end position="113"/>
    </location>
</feature>
<evidence type="ECO:0000313" key="3">
    <source>
        <dbReference type="EMBL" id="MCV7168982.1"/>
    </source>
</evidence>
<reference evidence="3" key="1">
    <citation type="submission" date="2020-07" db="EMBL/GenBank/DDBJ databases">
        <authorList>
            <person name="Pettersson B.M.F."/>
            <person name="Behra P.R.K."/>
            <person name="Ramesh M."/>
            <person name="Das S."/>
            <person name="Dasgupta S."/>
            <person name="Kirsebom L.A."/>
        </authorList>
    </citation>
    <scope>NUCLEOTIDE SEQUENCE</scope>
    <source>
        <strain evidence="3">DSM 44615</strain>
    </source>
</reference>
<dbReference type="AlphaFoldDB" id="A0A9X2Y6S8"/>
<feature type="chain" id="PRO_5040872639" evidence="2">
    <location>
        <begin position="26"/>
        <end position="120"/>
    </location>
</feature>
<dbReference type="EMBL" id="JACKSJ010000024">
    <property type="protein sequence ID" value="MCV7168982.1"/>
    <property type="molecule type" value="Genomic_DNA"/>
</dbReference>
<gene>
    <name evidence="3" type="ORF">H7I41_03475</name>
</gene>
<reference evidence="3" key="2">
    <citation type="journal article" date="2022" name="BMC Genomics">
        <title>Comparative genome analysis of mycobacteria focusing on tRNA and non-coding RNA.</title>
        <authorList>
            <person name="Behra P.R.K."/>
            <person name="Pettersson B.M.F."/>
            <person name="Ramesh M."/>
            <person name="Das S."/>
            <person name="Dasgupta S."/>
            <person name="Kirsebom L.A."/>
        </authorList>
    </citation>
    <scope>NUCLEOTIDE SEQUENCE</scope>
    <source>
        <strain evidence="3">DSM 44615</strain>
    </source>
</reference>
<proteinExistence type="predicted"/>
<feature type="region of interest" description="Disordered" evidence="1">
    <location>
        <begin position="88"/>
        <end position="120"/>
    </location>
</feature>
<keyword evidence="2" id="KW-0732">Signal</keyword>
<evidence type="ECO:0000256" key="1">
    <source>
        <dbReference type="SAM" id="MobiDB-lite"/>
    </source>
</evidence>
<keyword evidence="4" id="KW-1185">Reference proteome</keyword>
<organism evidence="3 4">
    <name type="scientific">[Mycobacterium] manitobense</name>
    <dbReference type="NCBI Taxonomy" id="190147"/>
    <lineage>
        <taxon>Bacteria</taxon>
        <taxon>Bacillati</taxon>
        <taxon>Actinomycetota</taxon>
        <taxon>Actinomycetes</taxon>
        <taxon>Mycobacteriales</taxon>
        <taxon>Mycobacteriaceae</taxon>
        <taxon>Mycolicibacterium</taxon>
    </lineage>
</organism>
<protein>
    <submittedName>
        <fullName evidence="3">Uncharacterized protein</fullName>
    </submittedName>
</protein>
<comment type="caution">
    <text evidence="3">The sequence shown here is derived from an EMBL/GenBank/DDBJ whole genome shotgun (WGS) entry which is preliminary data.</text>
</comment>
<accession>A0A9X2Y6S8</accession>
<name>A0A9X2Y6S8_9MYCO</name>
<dbReference type="RefSeq" id="WP_264011167.1">
    <property type="nucleotide sequence ID" value="NZ_JACKSJ010000024.1"/>
</dbReference>
<dbReference type="Proteomes" id="UP001140293">
    <property type="component" value="Unassembled WGS sequence"/>
</dbReference>
<sequence length="120" mass="11645">MKTTAAGAMIGGSLLFTVGMGSATAQPLNVQDGLVNVGVGDVTILENVNVGVAAQVIAAICGTDVTAAVLGEVDQTGDTQTFCNLPGGDVAVTQNAGTPGQSGQVPPGNPQPGTQGGPNR</sequence>